<feature type="transmembrane region" description="Helical" evidence="1">
    <location>
        <begin position="36"/>
        <end position="56"/>
    </location>
</feature>
<evidence type="ECO:0000256" key="1">
    <source>
        <dbReference type="SAM" id="Phobius"/>
    </source>
</evidence>
<evidence type="ECO:0000313" key="5">
    <source>
        <dbReference type="Proteomes" id="UP000192478"/>
    </source>
</evidence>
<evidence type="ECO:0008006" key="6">
    <source>
        <dbReference type="Google" id="ProtNLM"/>
    </source>
</evidence>
<dbReference type="InterPro" id="IPR006750">
    <property type="entry name" value="YdcZ"/>
</dbReference>
<reference evidence="2 4" key="1">
    <citation type="submission" date="2016-10" db="EMBL/GenBank/DDBJ databases">
        <title>Complete Genome Sequence of Acetogen Clostridium formicoaceticum ATCC 27076.</title>
        <authorList>
            <person name="Bao T."/>
            <person name="Cheng C."/>
            <person name="Zhao J."/>
            <person name="Yang S.-T."/>
            <person name="Wang J."/>
            <person name="Wang M."/>
        </authorList>
    </citation>
    <scope>NUCLEOTIDE SEQUENCE [LARGE SCALE GENOMIC DNA]</scope>
    <source>
        <strain evidence="2 4">ATCC 27076</strain>
    </source>
</reference>
<dbReference type="RefSeq" id="WP_070964567.1">
    <property type="nucleotide sequence ID" value="NZ_CP017603.1"/>
</dbReference>
<feature type="transmembrane region" description="Helical" evidence="1">
    <location>
        <begin position="68"/>
        <end position="86"/>
    </location>
</feature>
<feature type="transmembrane region" description="Helical" evidence="1">
    <location>
        <begin position="6"/>
        <end position="24"/>
    </location>
</feature>
<organism evidence="3 5">
    <name type="scientific">Clostridium formicaceticum</name>
    <dbReference type="NCBI Taxonomy" id="1497"/>
    <lineage>
        <taxon>Bacteria</taxon>
        <taxon>Bacillati</taxon>
        <taxon>Bacillota</taxon>
        <taxon>Clostridia</taxon>
        <taxon>Eubacteriales</taxon>
        <taxon>Clostridiaceae</taxon>
        <taxon>Clostridium</taxon>
    </lineage>
</organism>
<name>A0AAC9WI58_9CLOT</name>
<dbReference type="Proteomes" id="UP000177894">
    <property type="component" value="Chromosome"/>
</dbReference>
<dbReference type="KEGG" id="cfm:BJL90_04390"/>
<evidence type="ECO:0000313" key="4">
    <source>
        <dbReference type="Proteomes" id="UP000177894"/>
    </source>
</evidence>
<keyword evidence="4" id="KW-1185">Reference proteome</keyword>
<dbReference type="Pfam" id="PF04657">
    <property type="entry name" value="DMT_YdcZ"/>
    <property type="match status" value="1"/>
</dbReference>
<dbReference type="Proteomes" id="UP000192478">
    <property type="component" value="Chromosome"/>
</dbReference>
<feature type="transmembrane region" description="Helical" evidence="1">
    <location>
        <begin position="125"/>
        <end position="142"/>
    </location>
</feature>
<dbReference type="PANTHER" id="PTHR34821:SF2">
    <property type="entry name" value="INNER MEMBRANE PROTEIN YDCZ"/>
    <property type="match status" value="1"/>
</dbReference>
<dbReference type="AlphaFoldDB" id="A0AAC9WI58"/>
<reference evidence="3 5" key="2">
    <citation type="submission" date="2017-03" db="EMBL/GenBank/DDBJ databases">
        <title>Complete sequence of Clostridium formicaceticum DSM 92.</title>
        <authorList>
            <person name="Poehlein A."/>
            <person name="Karl M."/>
            <person name="Bengelsdorf F.R."/>
            <person name="Duerre P."/>
            <person name="Daniel R."/>
        </authorList>
    </citation>
    <scope>NUCLEOTIDE SEQUENCE [LARGE SCALE GENOMIC DNA]</scope>
    <source>
        <strain evidence="3 5">DSM 92</strain>
    </source>
</reference>
<dbReference type="EMBL" id="CP020559">
    <property type="protein sequence ID" value="ARE89638.1"/>
    <property type="molecule type" value="Genomic_DNA"/>
</dbReference>
<evidence type="ECO:0000313" key="2">
    <source>
        <dbReference type="EMBL" id="AOY75207.1"/>
    </source>
</evidence>
<feature type="transmembrane region" description="Helical" evidence="1">
    <location>
        <begin position="93"/>
        <end position="113"/>
    </location>
</feature>
<dbReference type="GO" id="GO:0005886">
    <property type="term" value="C:plasma membrane"/>
    <property type="evidence" value="ECO:0007669"/>
    <property type="project" value="TreeGrafter"/>
</dbReference>
<keyword evidence="1" id="KW-1133">Transmembrane helix</keyword>
<sequence length="149" mass="16393">MVVFWGLAAFIAGGLIIISSIFNAQVATKIGAYRSALLNNVLAMITAFFLLIIIYGNFTEEVHRIKEVPLWSLGGGFLTVIIVVGSNKIIPKIPVIYTALLVFTGQLLIGLVLDSIMGRSFEVRRLTGILFILGGLVYNLYIDKKEMKE</sequence>
<dbReference type="EMBL" id="CP017603">
    <property type="protein sequence ID" value="AOY75207.1"/>
    <property type="molecule type" value="Genomic_DNA"/>
</dbReference>
<gene>
    <name evidence="2" type="ORF">BJL90_04390</name>
    <name evidence="3" type="ORF">CLFO_41190</name>
</gene>
<accession>A0AAC9WI58</accession>
<keyword evidence="1" id="KW-0472">Membrane</keyword>
<evidence type="ECO:0000313" key="3">
    <source>
        <dbReference type="EMBL" id="ARE89638.1"/>
    </source>
</evidence>
<proteinExistence type="predicted"/>
<protein>
    <recommendedName>
        <fullName evidence="6">EamA-like transporter family protein</fullName>
    </recommendedName>
</protein>
<keyword evidence="1" id="KW-0812">Transmembrane</keyword>
<dbReference type="PANTHER" id="PTHR34821">
    <property type="entry name" value="INNER MEMBRANE PROTEIN YDCZ"/>
    <property type="match status" value="1"/>
</dbReference>